<keyword evidence="4" id="KW-0808">Transferase</keyword>
<evidence type="ECO:0000256" key="2">
    <source>
        <dbReference type="ARBA" id="ARBA00022475"/>
    </source>
</evidence>
<evidence type="ECO:0000256" key="7">
    <source>
        <dbReference type="ARBA" id="ARBA00022989"/>
    </source>
</evidence>
<dbReference type="Pfam" id="PF13396">
    <property type="entry name" value="PLDc_N"/>
    <property type="match status" value="1"/>
</dbReference>
<dbReference type="Pfam" id="PF13091">
    <property type="entry name" value="PLDc_2"/>
    <property type="match status" value="2"/>
</dbReference>
<dbReference type="GO" id="GO:0008808">
    <property type="term" value="F:cardiolipin synthase activity"/>
    <property type="evidence" value="ECO:0007669"/>
    <property type="project" value="UniProtKB-UniRule"/>
</dbReference>
<dbReference type="OrthoDB" id="9762009at2"/>
<feature type="transmembrane region" description="Helical" evidence="13">
    <location>
        <begin position="41"/>
        <end position="60"/>
    </location>
</feature>
<evidence type="ECO:0000259" key="14">
    <source>
        <dbReference type="PROSITE" id="PS50035"/>
    </source>
</evidence>
<evidence type="ECO:0000256" key="12">
    <source>
        <dbReference type="NCBIfam" id="TIGR04265"/>
    </source>
</evidence>
<dbReference type="SMART" id="SM00155">
    <property type="entry name" value="PLDc"/>
    <property type="match status" value="2"/>
</dbReference>
<proteinExistence type="predicted"/>
<evidence type="ECO:0000256" key="9">
    <source>
        <dbReference type="ARBA" id="ARBA00023136"/>
    </source>
</evidence>
<dbReference type="Proteomes" id="UP000467240">
    <property type="component" value="Unassembled WGS sequence"/>
</dbReference>
<dbReference type="PANTHER" id="PTHR21248:SF22">
    <property type="entry name" value="PHOSPHOLIPASE D"/>
    <property type="match status" value="1"/>
</dbReference>
<keyword evidence="10" id="KW-0594">Phospholipid biosynthesis</keyword>
<feature type="transmembrane region" description="Helical" evidence="13">
    <location>
        <begin position="12"/>
        <end position="29"/>
    </location>
</feature>
<feature type="domain" description="PLD phosphodiesterase" evidence="14">
    <location>
        <begin position="395"/>
        <end position="422"/>
    </location>
</feature>
<dbReference type="RefSeq" id="WP_158040910.1">
    <property type="nucleotide sequence ID" value="NZ_JACCFV010000001.1"/>
</dbReference>
<evidence type="ECO:0000256" key="13">
    <source>
        <dbReference type="SAM" id="Phobius"/>
    </source>
</evidence>
<dbReference type="NCBIfam" id="TIGR04265">
    <property type="entry name" value="bac_cardiolipin"/>
    <property type="match status" value="1"/>
</dbReference>
<dbReference type="Gene3D" id="3.30.870.10">
    <property type="entry name" value="Endonuclease Chain A"/>
    <property type="match status" value="2"/>
</dbReference>
<evidence type="ECO:0000256" key="3">
    <source>
        <dbReference type="ARBA" id="ARBA00022516"/>
    </source>
</evidence>
<evidence type="ECO:0000256" key="1">
    <source>
        <dbReference type="ARBA" id="ARBA00004651"/>
    </source>
</evidence>
<keyword evidence="8" id="KW-0443">Lipid metabolism</keyword>
<keyword evidence="16" id="KW-1185">Reference proteome</keyword>
<dbReference type="EC" id="2.7.8.-" evidence="12"/>
<keyword evidence="3" id="KW-0444">Lipid biosynthesis</keyword>
<keyword evidence="2" id="KW-1003">Cell membrane</keyword>
<comment type="subcellular location">
    <subcellularLocation>
        <location evidence="1">Cell membrane</location>
        <topology evidence="1">Multi-pass membrane protein</topology>
    </subcellularLocation>
</comment>
<dbReference type="InterPro" id="IPR025202">
    <property type="entry name" value="PLD-like_dom"/>
</dbReference>
<dbReference type="GO" id="GO:0032049">
    <property type="term" value="P:cardiolipin biosynthetic process"/>
    <property type="evidence" value="ECO:0007669"/>
    <property type="project" value="UniProtKB-UniRule"/>
</dbReference>
<dbReference type="AlphaFoldDB" id="A0A7J5BQ98"/>
<accession>A0A7J5BQ98</accession>
<evidence type="ECO:0000256" key="4">
    <source>
        <dbReference type="ARBA" id="ARBA00022679"/>
    </source>
</evidence>
<evidence type="ECO:0000256" key="11">
    <source>
        <dbReference type="ARBA" id="ARBA00023264"/>
    </source>
</evidence>
<dbReference type="InterPro" id="IPR022924">
    <property type="entry name" value="Cardiolipin_synthase"/>
</dbReference>
<evidence type="ECO:0000313" key="15">
    <source>
        <dbReference type="EMBL" id="KAB1655962.1"/>
    </source>
</evidence>
<dbReference type="InterPro" id="IPR027379">
    <property type="entry name" value="CLS_N"/>
</dbReference>
<dbReference type="GO" id="GO:0005886">
    <property type="term" value="C:plasma membrane"/>
    <property type="evidence" value="ECO:0007669"/>
    <property type="project" value="UniProtKB-SubCell"/>
</dbReference>
<evidence type="ECO:0000256" key="10">
    <source>
        <dbReference type="ARBA" id="ARBA00023209"/>
    </source>
</evidence>
<dbReference type="PANTHER" id="PTHR21248">
    <property type="entry name" value="CARDIOLIPIN SYNTHASE"/>
    <property type="match status" value="1"/>
</dbReference>
<organism evidence="15 16">
    <name type="scientific">Pseudoclavibacter chungangensis</name>
    <dbReference type="NCBI Taxonomy" id="587635"/>
    <lineage>
        <taxon>Bacteria</taxon>
        <taxon>Bacillati</taxon>
        <taxon>Actinomycetota</taxon>
        <taxon>Actinomycetes</taxon>
        <taxon>Micrococcales</taxon>
        <taxon>Microbacteriaceae</taxon>
        <taxon>Pseudoclavibacter</taxon>
    </lineage>
</organism>
<keyword evidence="5 13" id="KW-0812">Transmembrane</keyword>
<feature type="domain" description="PLD phosphodiesterase" evidence="14">
    <location>
        <begin position="218"/>
        <end position="245"/>
    </location>
</feature>
<evidence type="ECO:0000256" key="8">
    <source>
        <dbReference type="ARBA" id="ARBA00023098"/>
    </source>
</evidence>
<dbReference type="PROSITE" id="PS50035">
    <property type="entry name" value="PLD"/>
    <property type="match status" value="2"/>
</dbReference>
<evidence type="ECO:0000256" key="6">
    <source>
        <dbReference type="ARBA" id="ARBA00022737"/>
    </source>
</evidence>
<protein>
    <recommendedName>
        <fullName evidence="12">Cardiolipin synthase</fullName>
        <ecNumber evidence="12">2.7.8.-</ecNumber>
    </recommendedName>
</protein>
<evidence type="ECO:0000256" key="5">
    <source>
        <dbReference type="ARBA" id="ARBA00022692"/>
    </source>
</evidence>
<keyword evidence="6" id="KW-0677">Repeat</keyword>
<gene>
    <name evidence="15" type="primary">cls</name>
    <name evidence="15" type="ORF">F8O01_10980</name>
</gene>
<name>A0A7J5BQ98_9MICO</name>
<reference evidence="15 16" key="1">
    <citation type="submission" date="2019-09" db="EMBL/GenBank/DDBJ databases">
        <title>Phylogeny of genus Pseudoclavibacter and closely related genus.</title>
        <authorList>
            <person name="Li Y."/>
        </authorList>
    </citation>
    <scope>NUCLEOTIDE SEQUENCE [LARGE SCALE GENOMIC DNA]</scope>
    <source>
        <strain evidence="15 16">DSM 23821</strain>
    </source>
</reference>
<dbReference type="InterPro" id="IPR001736">
    <property type="entry name" value="PLipase_D/transphosphatidylase"/>
</dbReference>
<keyword evidence="11" id="KW-1208">Phospholipid metabolism</keyword>
<comment type="caution">
    <text evidence="15">The sequence shown here is derived from an EMBL/GenBank/DDBJ whole genome shotgun (WGS) entry which is preliminary data.</text>
</comment>
<sequence>MWNWGQSGAEFVLALVVFLLHIAVICRAITKPDRAPASRVAWVACIMLVPVLGILAYALLGETSIGRDRERRFRAAEEGLAEPEQAADAPASLDPTERSLFDLTRSINGFGPTAGNRVVLTAGSDAAIEDLVADIDRARETVHISFYIWLDDGNGGRVVDALVAAAARGVTCRVLVDALGSRAFIASPQWERMRDAGVHAVAALDDIPRLGHLAIGRIDLRNHRKIVVVDDEIAYCGSQNCADPAFRVKPRFAPWVDVFFRCEGPIVAQLQWLFLASWIAETDEAPPGDHVRSVDPVPDGTVVGAVFGTGPTQRPGAMSDEFVATVFASRRELTITTPYFVPDEPLLEAICAAPRRGVRTVVVIPAHNDSWFVANAARSTYSDLLEAGVELYEYPLGLLHSKTITVDGRIELVGSANMDRRSLELNEENNLLAVDEGLAAAVRTRQQTYLDASNRVDPAAVAAWSFPRRLVQNGISMIAPLL</sequence>
<evidence type="ECO:0000313" key="16">
    <source>
        <dbReference type="Proteomes" id="UP000467240"/>
    </source>
</evidence>
<keyword evidence="9 13" id="KW-0472">Membrane</keyword>
<dbReference type="EMBL" id="WBJZ01000013">
    <property type="protein sequence ID" value="KAB1655962.1"/>
    <property type="molecule type" value="Genomic_DNA"/>
</dbReference>
<dbReference type="SUPFAM" id="SSF56024">
    <property type="entry name" value="Phospholipase D/nuclease"/>
    <property type="match status" value="2"/>
</dbReference>
<keyword evidence="7 13" id="KW-1133">Transmembrane helix</keyword>